<dbReference type="RefSeq" id="WP_014101830.1">
    <property type="nucleotide sequence ID" value="NC_016026.1"/>
</dbReference>
<proteinExistence type="predicted"/>
<gene>
    <name evidence="1" type="ordered locus">MICA_261</name>
</gene>
<dbReference type="HOGENOM" id="CLU_1353351_0_0_5"/>
<dbReference type="OrthoDB" id="9828212at2"/>
<evidence type="ECO:0000313" key="1">
    <source>
        <dbReference type="EMBL" id="AEP08607.1"/>
    </source>
</evidence>
<dbReference type="AlphaFoldDB" id="G2KQ65"/>
<organism evidence="1 2">
    <name type="scientific">Micavibrio aeruginosavorus (strain ARL-13)</name>
    <dbReference type="NCBI Taxonomy" id="856793"/>
    <lineage>
        <taxon>Bacteria</taxon>
        <taxon>Pseudomonadati</taxon>
        <taxon>Bdellovibrionota</taxon>
        <taxon>Bdellovibrionia</taxon>
        <taxon>Bdellovibrionales</taxon>
        <taxon>Pseudobdellovibrionaceae</taxon>
        <taxon>Micavibrio</taxon>
    </lineage>
</organism>
<dbReference type="Proteomes" id="UP000009286">
    <property type="component" value="Chromosome"/>
</dbReference>
<protein>
    <submittedName>
        <fullName evidence="1">Uncharacterized protein</fullName>
    </submittedName>
</protein>
<dbReference type="KEGG" id="mai:MICA_261"/>
<name>G2KQ65_MICAA</name>
<keyword evidence="2" id="KW-1185">Reference proteome</keyword>
<evidence type="ECO:0000313" key="2">
    <source>
        <dbReference type="Proteomes" id="UP000009286"/>
    </source>
</evidence>
<dbReference type="EMBL" id="CP002382">
    <property type="protein sequence ID" value="AEP08607.1"/>
    <property type="molecule type" value="Genomic_DNA"/>
</dbReference>
<dbReference type="STRING" id="856793.MICA_261"/>
<reference evidence="1 2" key="1">
    <citation type="journal article" date="2011" name="BMC Genomics">
        <title>Genomic insights into an obligate epibiotic bacterial predator: Micavibrio aeruginosavorus ARL-13.</title>
        <authorList>
            <person name="Wang Z."/>
            <person name="Kadouri D."/>
            <person name="Wu M."/>
        </authorList>
    </citation>
    <scope>NUCLEOTIDE SEQUENCE [LARGE SCALE GENOMIC DNA]</scope>
    <source>
        <strain evidence="1 2">ARL-13</strain>
    </source>
</reference>
<sequence length="202" mass="21850">MTKESVKAMREYRAAFMTVLGHLDAEGVAMDKAHRVLGVTKREFNKCALAAAVATWDASMDDVVALEKKNSVLGRGMLLAQLGNVHEVLVLLGADVSSDAGFAALGITKQVFDMECREAVLGALMMVETGGVQMAVQYGDWDFVNNVYRCMCAGGISPSQDQIYKDAGLKSRAHFEAVYADCKDKAARIRSEAICPLNHNPS</sequence>
<accession>G2KQ65</accession>